<dbReference type="RefSeq" id="WP_113033435.1">
    <property type="nucleotide sequence ID" value="NZ_QMFB01000015.1"/>
</dbReference>
<keyword evidence="2" id="KW-1185">Reference proteome</keyword>
<proteinExistence type="predicted"/>
<dbReference type="Proteomes" id="UP000250369">
    <property type="component" value="Unassembled WGS sequence"/>
</dbReference>
<dbReference type="EMBL" id="QMFB01000015">
    <property type="protein sequence ID" value="RAV18817.1"/>
    <property type="molecule type" value="Genomic_DNA"/>
</dbReference>
<name>A0A329MLQ7_9BACL</name>
<evidence type="ECO:0000313" key="1">
    <source>
        <dbReference type="EMBL" id="RAV18817.1"/>
    </source>
</evidence>
<dbReference type="OrthoDB" id="2632240at2"/>
<organism evidence="1 2">
    <name type="scientific">Paenibacillus contaminans</name>
    <dbReference type="NCBI Taxonomy" id="450362"/>
    <lineage>
        <taxon>Bacteria</taxon>
        <taxon>Bacillati</taxon>
        <taxon>Bacillota</taxon>
        <taxon>Bacilli</taxon>
        <taxon>Bacillales</taxon>
        <taxon>Paenibacillaceae</taxon>
        <taxon>Paenibacillus</taxon>
    </lineage>
</organism>
<comment type="caution">
    <text evidence="1">The sequence shown here is derived from an EMBL/GenBank/DDBJ whole genome shotgun (WGS) entry which is preliminary data.</text>
</comment>
<accession>A0A329MLQ7</accession>
<dbReference type="AlphaFoldDB" id="A0A329MLQ7"/>
<evidence type="ECO:0000313" key="2">
    <source>
        <dbReference type="Proteomes" id="UP000250369"/>
    </source>
</evidence>
<protein>
    <recommendedName>
        <fullName evidence="3">DUF4258 domain-containing protein</fullName>
    </recommendedName>
</protein>
<sequence>MAYVQFRLRISRHAHEQYCKRVEPIDIETLTEQCQQQLDDRNYDYNRKDFIHLAGVWWVYQFVDNEQRFITCYGRTNMNIPYALRWAAVHKDRVDLLNGLI</sequence>
<evidence type="ECO:0008006" key="3">
    <source>
        <dbReference type="Google" id="ProtNLM"/>
    </source>
</evidence>
<reference evidence="1 2" key="1">
    <citation type="journal article" date="2009" name="Int. J. Syst. Evol. Microbiol.">
        <title>Paenibacillus contaminans sp. nov., isolated from a contaminated laboratory plate.</title>
        <authorList>
            <person name="Chou J.H."/>
            <person name="Lee J.H."/>
            <person name="Lin M.C."/>
            <person name="Chang P.S."/>
            <person name="Arun A.B."/>
            <person name="Young C.C."/>
            <person name="Chen W.M."/>
        </authorList>
    </citation>
    <scope>NUCLEOTIDE SEQUENCE [LARGE SCALE GENOMIC DNA]</scope>
    <source>
        <strain evidence="1 2">CKOBP-6</strain>
    </source>
</reference>
<gene>
    <name evidence="1" type="ORF">DQG23_24110</name>
</gene>